<reference evidence="1 2" key="1">
    <citation type="submission" date="2019-07" db="EMBL/GenBank/DDBJ databases">
        <title>Whole genome shotgun sequence of Meiothermus hypogaeus NBRC 106114.</title>
        <authorList>
            <person name="Hosoyama A."/>
            <person name="Uohara A."/>
            <person name="Ohji S."/>
            <person name="Ichikawa N."/>
        </authorList>
    </citation>
    <scope>NUCLEOTIDE SEQUENCE [LARGE SCALE GENOMIC DNA]</scope>
    <source>
        <strain evidence="1 2">NBRC 106114</strain>
    </source>
</reference>
<dbReference type="EMBL" id="BJXL01000066">
    <property type="protein sequence ID" value="GEM83912.1"/>
    <property type="molecule type" value="Genomic_DNA"/>
</dbReference>
<dbReference type="AlphaFoldDB" id="A0A511R4U2"/>
<evidence type="ECO:0000313" key="2">
    <source>
        <dbReference type="Proteomes" id="UP000321197"/>
    </source>
</evidence>
<evidence type="ECO:0000313" key="1">
    <source>
        <dbReference type="EMBL" id="GEM83912.1"/>
    </source>
</evidence>
<organism evidence="1 2">
    <name type="scientific">Meiothermus hypogaeus NBRC 106114</name>
    <dbReference type="NCBI Taxonomy" id="1227553"/>
    <lineage>
        <taxon>Bacteria</taxon>
        <taxon>Thermotogati</taxon>
        <taxon>Deinococcota</taxon>
        <taxon>Deinococci</taxon>
        <taxon>Thermales</taxon>
        <taxon>Thermaceae</taxon>
        <taxon>Meiothermus</taxon>
    </lineage>
</organism>
<protein>
    <submittedName>
        <fullName evidence="1">Uncharacterized protein</fullName>
    </submittedName>
</protein>
<comment type="caution">
    <text evidence="1">The sequence shown here is derived from an EMBL/GenBank/DDBJ whole genome shotgun (WGS) entry which is preliminary data.</text>
</comment>
<dbReference type="Proteomes" id="UP000321197">
    <property type="component" value="Unassembled WGS sequence"/>
</dbReference>
<sequence>MAIRIEKDKKTLGPMSIEKLYWDELWQEIANLQTMYRQAQQGEDEKTKQAIVDSITHLIGHLKVILEDGR</sequence>
<gene>
    <name evidence="1" type="ORF">MHY01S_20780</name>
</gene>
<accession>A0A511R4U2</accession>
<dbReference type="RefSeq" id="WP_147075438.1">
    <property type="nucleotide sequence ID" value="NZ_BJXL01000066.1"/>
</dbReference>
<name>A0A511R4U2_9DEIN</name>
<proteinExistence type="predicted"/>